<gene>
    <name evidence="8" type="ORF">Tasa_039_004</name>
</gene>
<evidence type="ECO:0000256" key="7">
    <source>
        <dbReference type="SAM" id="Phobius"/>
    </source>
</evidence>
<dbReference type="PANTHER" id="PTHR33452">
    <property type="entry name" value="OXIDOREDUCTASE CATD-RELATED"/>
    <property type="match status" value="1"/>
</dbReference>
<keyword evidence="4 7" id="KW-0812">Transmembrane</keyword>
<dbReference type="Pfam" id="PF07681">
    <property type="entry name" value="DoxX"/>
    <property type="match status" value="1"/>
</dbReference>
<evidence type="ECO:0000256" key="2">
    <source>
        <dbReference type="ARBA" id="ARBA00006679"/>
    </source>
</evidence>
<dbReference type="GO" id="GO:0005886">
    <property type="term" value="C:plasma membrane"/>
    <property type="evidence" value="ECO:0007669"/>
    <property type="project" value="UniProtKB-SubCell"/>
</dbReference>
<keyword evidence="6 7" id="KW-0472">Membrane</keyword>
<evidence type="ECO:0000256" key="3">
    <source>
        <dbReference type="ARBA" id="ARBA00022475"/>
    </source>
</evidence>
<dbReference type="RefSeq" id="WP_306301111.1">
    <property type="nucleotide sequence ID" value="NZ_BALE01000039.1"/>
</dbReference>
<evidence type="ECO:0000313" key="9">
    <source>
        <dbReference type="Proteomes" id="UP000032679"/>
    </source>
</evidence>
<reference evidence="8 9" key="1">
    <citation type="submission" date="2012-10" db="EMBL/GenBank/DDBJ databases">
        <title>Genome sequencing of Tanticharoenia sakaeratensis NBRC 103193.</title>
        <authorList>
            <person name="Azuma Y."/>
            <person name="Hadano H."/>
            <person name="Hirakawa H."/>
            <person name="Matsushita K."/>
        </authorList>
    </citation>
    <scope>NUCLEOTIDE SEQUENCE [LARGE SCALE GENOMIC DNA]</scope>
    <source>
        <strain evidence="8 9">NBRC 103193</strain>
    </source>
</reference>
<keyword evidence="9" id="KW-1185">Reference proteome</keyword>
<dbReference type="PANTHER" id="PTHR33452:SF1">
    <property type="entry name" value="INNER MEMBRANE PROTEIN YPHA-RELATED"/>
    <property type="match status" value="1"/>
</dbReference>
<evidence type="ECO:0000256" key="5">
    <source>
        <dbReference type="ARBA" id="ARBA00022989"/>
    </source>
</evidence>
<feature type="transmembrane region" description="Helical" evidence="7">
    <location>
        <begin position="45"/>
        <end position="64"/>
    </location>
</feature>
<evidence type="ECO:0000256" key="4">
    <source>
        <dbReference type="ARBA" id="ARBA00022692"/>
    </source>
</evidence>
<feature type="transmembrane region" description="Helical" evidence="7">
    <location>
        <begin position="185"/>
        <end position="208"/>
    </location>
</feature>
<protein>
    <submittedName>
        <fullName evidence="8">DoxX family protein</fullName>
    </submittedName>
</protein>
<evidence type="ECO:0000313" key="8">
    <source>
        <dbReference type="EMBL" id="GAN55160.1"/>
    </source>
</evidence>
<comment type="caution">
    <text evidence="8">The sequence shown here is derived from an EMBL/GenBank/DDBJ whole genome shotgun (WGS) entry which is preliminary data.</text>
</comment>
<dbReference type="STRING" id="1231623.Tasa_039_004"/>
<comment type="subcellular location">
    <subcellularLocation>
        <location evidence="1">Cell membrane</location>
        <topology evidence="1">Multi-pass membrane protein</topology>
    </subcellularLocation>
</comment>
<dbReference type="InterPro" id="IPR051907">
    <property type="entry name" value="DoxX-like_oxidoreductase"/>
</dbReference>
<dbReference type="AlphaFoldDB" id="A0A0D6MP23"/>
<keyword evidence="3" id="KW-1003">Cell membrane</keyword>
<dbReference type="EMBL" id="BALE01000039">
    <property type="protein sequence ID" value="GAN55160.1"/>
    <property type="molecule type" value="Genomic_DNA"/>
</dbReference>
<proteinExistence type="inferred from homology"/>
<keyword evidence="5 7" id="KW-1133">Transmembrane helix</keyword>
<dbReference type="Proteomes" id="UP000032679">
    <property type="component" value="Unassembled WGS sequence"/>
</dbReference>
<dbReference type="InterPro" id="IPR032808">
    <property type="entry name" value="DoxX"/>
</dbReference>
<evidence type="ECO:0000256" key="6">
    <source>
        <dbReference type="ARBA" id="ARBA00023136"/>
    </source>
</evidence>
<sequence length="218" mass="23047">MRPATTHRAGGATGYIEARPIAIFRIGRPGQRNATRDIIFGNDTFSFILFLWIVLGRNVFLSGDNIGVAAARMNPTMNTISPRDAALFVARFGLSLLFLTMGWGKATDFTGTIAYMAQTGAPLPALAALIATVVELGGGIALTLGVAVTPVASALALYTVVTGMIGHHFWTYAPGLMRYDMTIHFYKNISIAGGMLALAAAGAGRYALTRRHQAGIAA</sequence>
<accession>A0A0D6MP23</accession>
<evidence type="ECO:0000256" key="1">
    <source>
        <dbReference type="ARBA" id="ARBA00004651"/>
    </source>
</evidence>
<name>A0A0D6MP23_9PROT</name>
<comment type="similarity">
    <text evidence="2">Belongs to the DoxX family.</text>
</comment>
<organism evidence="8 9">
    <name type="scientific">Tanticharoenia sakaeratensis NBRC 103193</name>
    <dbReference type="NCBI Taxonomy" id="1231623"/>
    <lineage>
        <taxon>Bacteria</taxon>
        <taxon>Pseudomonadati</taxon>
        <taxon>Pseudomonadota</taxon>
        <taxon>Alphaproteobacteria</taxon>
        <taxon>Acetobacterales</taxon>
        <taxon>Acetobacteraceae</taxon>
        <taxon>Tanticharoenia</taxon>
    </lineage>
</organism>